<feature type="transmembrane region" description="Helical" evidence="8">
    <location>
        <begin position="217"/>
        <end position="237"/>
    </location>
</feature>
<keyword evidence="7 8" id="KW-0924">Ammonia transport</keyword>
<dbReference type="GO" id="GO:0008519">
    <property type="term" value="F:ammonium channel activity"/>
    <property type="evidence" value="ECO:0007669"/>
    <property type="project" value="InterPro"/>
</dbReference>
<keyword evidence="6 8" id="KW-0472">Membrane</keyword>
<name>A0A1X0WJB8_9GAMM</name>
<dbReference type="PRINTS" id="PR00342">
    <property type="entry name" value="RHESUSRHD"/>
</dbReference>
<comment type="caution">
    <text evidence="11">The sequence shown here is derived from an EMBL/GenBank/DDBJ whole genome shotgun (WGS) entry which is preliminary data.</text>
</comment>
<evidence type="ECO:0000256" key="1">
    <source>
        <dbReference type="ARBA" id="ARBA00004141"/>
    </source>
</evidence>
<feature type="signal peptide" evidence="9">
    <location>
        <begin position="1"/>
        <end position="22"/>
    </location>
</feature>
<dbReference type="InterPro" id="IPR018047">
    <property type="entry name" value="Ammonium_transpt_CS"/>
</dbReference>
<feature type="transmembrane region" description="Helical" evidence="8">
    <location>
        <begin position="32"/>
        <end position="54"/>
    </location>
</feature>
<dbReference type="STRING" id="1646377.BS640_03715"/>
<dbReference type="InterPro" id="IPR002229">
    <property type="entry name" value="RhesusRHD"/>
</dbReference>
<dbReference type="SUPFAM" id="SSF111352">
    <property type="entry name" value="Ammonium transporter"/>
    <property type="match status" value="1"/>
</dbReference>
<keyword evidence="5 8" id="KW-1133">Transmembrane helix</keyword>
<dbReference type="InterPro" id="IPR001905">
    <property type="entry name" value="Ammonium_transpt"/>
</dbReference>
<evidence type="ECO:0000313" key="11">
    <source>
        <dbReference type="EMBL" id="ORJ26845.1"/>
    </source>
</evidence>
<comment type="subcellular location">
    <subcellularLocation>
        <location evidence="8">Cell membrane</location>
        <topology evidence="8">Multi-pass membrane protein</topology>
    </subcellularLocation>
    <subcellularLocation>
        <location evidence="1">Membrane</location>
        <topology evidence="1">Multi-pass membrane protein</topology>
    </subcellularLocation>
</comment>
<dbReference type="AlphaFoldDB" id="A0A1X0WJB8"/>
<feature type="domain" description="Ammonium transporter AmtB-like" evidence="10">
    <location>
        <begin position="33"/>
        <end position="426"/>
    </location>
</feature>
<evidence type="ECO:0000256" key="3">
    <source>
        <dbReference type="ARBA" id="ARBA00022448"/>
    </source>
</evidence>
<feature type="transmembrane region" description="Helical" evidence="8">
    <location>
        <begin position="280"/>
        <end position="297"/>
    </location>
</feature>
<evidence type="ECO:0000256" key="5">
    <source>
        <dbReference type="ARBA" id="ARBA00022989"/>
    </source>
</evidence>
<dbReference type="Proteomes" id="UP000192536">
    <property type="component" value="Unassembled WGS sequence"/>
</dbReference>
<feature type="transmembrane region" description="Helical" evidence="8">
    <location>
        <begin position="243"/>
        <end position="268"/>
    </location>
</feature>
<dbReference type="NCBIfam" id="NF007947">
    <property type="entry name" value="PRK10666.1"/>
    <property type="match status" value="1"/>
</dbReference>
<evidence type="ECO:0000256" key="6">
    <source>
        <dbReference type="ARBA" id="ARBA00023136"/>
    </source>
</evidence>
<feature type="transmembrane region" description="Helical" evidence="8">
    <location>
        <begin position="120"/>
        <end position="142"/>
    </location>
</feature>
<keyword evidence="4 8" id="KW-0812">Transmembrane</keyword>
<evidence type="ECO:0000256" key="7">
    <source>
        <dbReference type="ARBA" id="ARBA00023177"/>
    </source>
</evidence>
<dbReference type="InterPro" id="IPR024041">
    <property type="entry name" value="NH4_transpt_AmtB-like_dom"/>
</dbReference>
<accession>A0A1X0WJB8</accession>
<evidence type="ECO:0000259" key="10">
    <source>
        <dbReference type="Pfam" id="PF00909"/>
    </source>
</evidence>
<keyword evidence="12" id="KW-1185">Reference proteome</keyword>
<feature type="transmembrane region" description="Helical" evidence="8">
    <location>
        <begin position="183"/>
        <end position="205"/>
    </location>
</feature>
<reference evidence="11 12" key="1">
    <citation type="journal article" date="2017" name="Int. J. Syst. Evol. Microbiol.">
        <title>Rouxiella badensis sp. nov. and Rouxiella silvae sp. nov. isolated from peat bog soil in Germany and emendation of the genus description.</title>
        <authorList>
            <person name="Le Fleche-Mateos A."/>
            <person name="Kugler J.H."/>
            <person name="Hansen S.H."/>
            <person name="Syldatk C."/>
            <person name="Hausmann R."/>
            <person name="Lomprez F."/>
            <person name="Vandenbogaert M."/>
            <person name="Manuguerra J.C."/>
            <person name="Grimont P.A."/>
        </authorList>
    </citation>
    <scope>NUCLEOTIDE SEQUENCE [LARGE SCALE GENOMIC DNA]</scope>
    <source>
        <strain evidence="11 12">DSM 100043</strain>
    </source>
</reference>
<keyword evidence="3 8" id="KW-0813">Transport</keyword>
<comment type="similarity">
    <text evidence="2 8">Belongs to the ammonia transporter channel (TC 1.A.11.2) family.</text>
</comment>
<feature type="chain" id="PRO_5010865040" description="Ammonium transporter" evidence="9">
    <location>
        <begin position="23"/>
        <end position="428"/>
    </location>
</feature>
<dbReference type="GeneID" id="93567261"/>
<dbReference type="Pfam" id="PF00909">
    <property type="entry name" value="Ammonium_transp"/>
    <property type="match status" value="1"/>
</dbReference>
<dbReference type="RefSeq" id="WP_084911934.1">
    <property type="nucleotide sequence ID" value="NZ_CAUQAZ010000125.1"/>
</dbReference>
<protein>
    <recommendedName>
        <fullName evidence="8">Ammonium transporter</fullName>
    </recommendedName>
</protein>
<evidence type="ECO:0000256" key="9">
    <source>
        <dbReference type="SAM" id="SignalP"/>
    </source>
</evidence>
<evidence type="ECO:0000256" key="8">
    <source>
        <dbReference type="RuleBase" id="RU362002"/>
    </source>
</evidence>
<organism evidence="11 12">
    <name type="scientific">Rouxiella badensis</name>
    <dbReference type="NCBI Taxonomy" id="1646377"/>
    <lineage>
        <taxon>Bacteria</taxon>
        <taxon>Pseudomonadati</taxon>
        <taxon>Pseudomonadota</taxon>
        <taxon>Gammaproteobacteria</taxon>
        <taxon>Enterobacterales</taxon>
        <taxon>Yersiniaceae</taxon>
        <taxon>Rouxiella</taxon>
    </lineage>
</organism>
<dbReference type="PANTHER" id="PTHR43029">
    <property type="entry name" value="AMMONIUM TRANSPORTER MEP2"/>
    <property type="match status" value="1"/>
</dbReference>
<dbReference type="EMBL" id="MRWE01000004">
    <property type="protein sequence ID" value="ORJ26845.1"/>
    <property type="molecule type" value="Genomic_DNA"/>
</dbReference>
<dbReference type="PANTHER" id="PTHR43029:SF10">
    <property type="entry name" value="AMMONIUM TRANSPORTER MEP2"/>
    <property type="match status" value="1"/>
</dbReference>
<evidence type="ECO:0000256" key="4">
    <source>
        <dbReference type="ARBA" id="ARBA00022692"/>
    </source>
</evidence>
<feature type="transmembrane region" description="Helical" evidence="8">
    <location>
        <begin position="336"/>
        <end position="354"/>
    </location>
</feature>
<evidence type="ECO:0000256" key="2">
    <source>
        <dbReference type="ARBA" id="ARBA00005887"/>
    </source>
</evidence>
<proteinExistence type="inferred from homology"/>
<dbReference type="PROSITE" id="PS01219">
    <property type="entry name" value="AMMONIUM_TRANSP"/>
    <property type="match status" value="1"/>
</dbReference>
<feature type="transmembrane region" description="Helical" evidence="8">
    <location>
        <begin position="303"/>
        <end position="324"/>
    </location>
</feature>
<evidence type="ECO:0000313" key="12">
    <source>
        <dbReference type="Proteomes" id="UP000192536"/>
    </source>
</evidence>
<keyword evidence="9" id="KW-0732">Signal</keyword>
<dbReference type="NCBIfam" id="TIGR00836">
    <property type="entry name" value="amt"/>
    <property type="match status" value="1"/>
</dbReference>
<feature type="transmembrane region" description="Helical" evidence="8">
    <location>
        <begin position="374"/>
        <end position="396"/>
    </location>
</feature>
<dbReference type="Gene3D" id="1.10.3430.10">
    <property type="entry name" value="Ammonium transporter AmtB like domains"/>
    <property type="match status" value="1"/>
</dbReference>
<sequence>MKKLLSMMGLAAVAMLPTLAMAADPVANGADNAFMMICTALVLFMTVPGVALFYGGLLRSKNVLSMLTQVIVTFALVCVLWMLYGYSLAFSTGNAFFGGFSNAMLKGIGLTSVTGTFSQLIHVAFQCSFAAITVALVVGGIAERVRFSAVLIFTVIWLTFSYVPIAHMVWAGGFLAADGALDFAGGTVVHINAASAGLVGAYLLGKRAGFGKEAFKPHNLPMVFTGASILYVGWFGFNAGSASAASSIAALAFLNTVMATAGAILSWVLVEWMVRGKPSLLGACSGAIAGLVAITPACGTVGVGGALIIGLVGGVAGLWGVVTLKKWLNVDDTCDVFGVHGVCGIVGCILTGIFSASSLGGTGYAEGVTMGHQVWIQLLSILVTLVWSSVVAFIAYKIADMAVGLRVPEEQEREGLDVNSHGENAYNQ</sequence>
<gene>
    <name evidence="11" type="ORF">BS640_03715</name>
</gene>
<dbReference type="InterPro" id="IPR029020">
    <property type="entry name" value="Ammonium/urea_transptr"/>
</dbReference>
<dbReference type="GO" id="GO:0005886">
    <property type="term" value="C:plasma membrane"/>
    <property type="evidence" value="ECO:0007669"/>
    <property type="project" value="UniProtKB-SubCell"/>
</dbReference>
<feature type="transmembrane region" description="Helical" evidence="8">
    <location>
        <begin position="66"/>
        <end position="84"/>
    </location>
</feature>
<feature type="transmembrane region" description="Helical" evidence="8">
    <location>
        <begin position="149"/>
        <end position="171"/>
    </location>
</feature>